<evidence type="ECO:0000256" key="3">
    <source>
        <dbReference type="ARBA" id="ARBA00022840"/>
    </source>
</evidence>
<dbReference type="SMART" id="SM00382">
    <property type="entry name" value="AAA"/>
    <property type="match status" value="1"/>
</dbReference>
<evidence type="ECO:0000256" key="2">
    <source>
        <dbReference type="ARBA" id="ARBA00022741"/>
    </source>
</evidence>
<evidence type="ECO:0000259" key="4">
    <source>
        <dbReference type="PROSITE" id="PS50893"/>
    </source>
</evidence>
<proteinExistence type="predicted"/>
<dbReference type="PROSITE" id="PS50893">
    <property type="entry name" value="ABC_TRANSPORTER_2"/>
    <property type="match status" value="1"/>
</dbReference>
<keyword evidence="2" id="KW-0547">Nucleotide-binding</keyword>
<dbReference type="Proteomes" id="UP001501729">
    <property type="component" value="Unassembled WGS sequence"/>
</dbReference>
<dbReference type="AlphaFoldDB" id="A0AAV3UQA7"/>
<organism evidence="5 6">
    <name type="scientific">Haladaptatus pallidirubidus</name>
    <dbReference type="NCBI Taxonomy" id="1008152"/>
    <lineage>
        <taxon>Archaea</taxon>
        <taxon>Methanobacteriati</taxon>
        <taxon>Methanobacteriota</taxon>
        <taxon>Stenosarchaea group</taxon>
        <taxon>Halobacteria</taxon>
        <taxon>Halobacteriales</taxon>
        <taxon>Haladaptataceae</taxon>
        <taxon>Haladaptatus</taxon>
    </lineage>
</organism>
<dbReference type="PANTHER" id="PTHR42788">
    <property type="entry name" value="TAURINE IMPORT ATP-BINDING PROTEIN-RELATED"/>
    <property type="match status" value="1"/>
</dbReference>
<evidence type="ECO:0000313" key="6">
    <source>
        <dbReference type="Proteomes" id="UP001501729"/>
    </source>
</evidence>
<evidence type="ECO:0000313" key="5">
    <source>
        <dbReference type="EMBL" id="GAA5063056.1"/>
    </source>
</evidence>
<dbReference type="RefSeq" id="WP_227778566.1">
    <property type="nucleotide sequence ID" value="NZ_BAABKX010000024.1"/>
</dbReference>
<name>A0AAV3UQA7_9EURY</name>
<dbReference type="Gene3D" id="3.40.50.300">
    <property type="entry name" value="P-loop containing nucleotide triphosphate hydrolases"/>
    <property type="match status" value="1"/>
</dbReference>
<keyword evidence="1" id="KW-0813">Transport</keyword>
<keyword evidence="3 5" id="KW-0067">ATP-binding</keyword>
<protein>
    <submittedName>
        <fullName evidence="5">ABC transporter ATP-binding protein</fullName>
    </submittedName>
</protein>
<dbReference type="CDD" id="cd03293">
    <property type="entry name" value="ABC_NrtD_SsuB_transporters"/>
    <property type="match status" value="1"/>
</dbReference>
<gene>
    <name evidence="5" type="ORF">GCM10025751_51100</name>
</gene>
<dbReference type="PROSITE" id="PS00211">
    <property type="entry name" value="ABC_TRANSPORTER_1"/>
    <property type="match status" value="1"/>
</dbReference>
<dbReference type="Pfam" id="PF00005">
    <property type="entry name" value="ABC_tran"/>
    <property type="match status" value="1"/>
</dbReference>
<dbReference type="SUPFAM" id="SSF52540">
    <property type="entry name" value="P-loop containing nucleoside triphosphate hydrolases"/>
    <property type="match status" value="1"/>
</dbReference>
<reference evidence="5 6" key="1">
    <citation type="journal article" date="2019" name="Int. J. Syst. Evol. Microbiol.">
        <title>The Global Catalogue of Microorganisms (GCM) 10K type strain sequencing project: providing services to taxonomists for standard genome sequencing and annotation.</title>
        <authorList>
            <consortium name="The Broad Institute Genomics Platform"/>
            <consortium name="The Broad Institute Genome Sequencing Center for Infectious Disease"/>
            <person name="Wu L."/>
            <person name="Ma J."/>
        </authorList>
    </citation>
    <scope>NUCLEOTIDE SEQUENCE [LARGE SCALE GENOMIC DNA]</scope>
    <source>
        <strain evidence="5 6">JCM 17504</strain>
    </source>
</reference>
<dbReference type="EMBL" id="BAABKX010000024">
    <property type="protein sequence ID" value="GAA5063056.1"/>
    <property type="molecule type" value="Genomic_DNA"/>
</dbReference>
<dbReference type="InterPro" id="IPR027417">
    <property type="entry name" value="P-loop_NTPase"/>
</dbReference>
<dbReference type="GeneID" id="68617133"/>
<feature type="domain" description="ABC transporter" evidence="4">
    <location>
        <begin position="4"/>
        <end position="236"/>
    </location>
</feature>
<keyword evidence="6" id="KW-1185">Reference proteome</keyword>
<dbReference type="PANTHER" id="PTHR42788:SF13">
    <property type="entry name" value="ALIPHATIC SULFONATES IMPORT ATP-BINDING PROTEIN SSUB"/>
    <property type="match status" value="1"/>
</dbReference>
<dbReference type="InterPro" id="IPR050166">
    <property type="entry name" value="ABC_transporter_ATP-bind"/>
</dbReference>
<dbReference type="InterPro" id="IPR003593">
    <property type="entry name" value="AAA+_ATPase"/>
</dbReference>
<sequence length="260" mass="28557">MSTVALEDLTHVYDSGAESVKALDDVSLTIDSGEFVSVVGPSGCGKSTLLYVVGGFIDPTHGRILVDGTSITGPGTDRGVIFQEYALYPWKSVMENVKFGLKHVGTDSTEEVEATAQKYISRVGLDGHEDKYPKELSGGMKQRVAIARTLAYDPKILLMDEPFGALDDQTREILQRDLLDICNETQKTILFITHDIEEAAFLSDRIVVMSTQPGTSKEQFEVNIDQSVGHDAVYQSPEFLDVTKKVRRSVHEELVIEGNG</sequence>
<evidence type="ECO:0000256" key="1">
    <source>
        <dbReference type="ARBA" id="ARBA00022448"/>
    </source>
</evidence>
<comment type="caution">
    <text evidence="5">The sequence shown here is derived from an EMBL/GenBank/DDBJ whole genome shotgun (WGS) entry which is preliminary data.</text>
</comment>
<dbReference type="InterPro" id="IPR003439">
    <property type="entry name" value="ABC_transporter-like_ATP-bd"/>
</dbReference>
<dbReference type="GO" id="GO:0005524">
    <property type="term" value="F:ATP binding"/>
    <property type="evidence" value="ECO:0007669"/>
    <property type="project" value="UniProtKB-KW"/>
</dbReference>
<accession>A0AAV3UQA7</accession>
<dbReference type="InterPro" id="IPR017871">
    <property type="entry name" value="ABC_transporter-like_CS"/>
</dbReference>
<dbReference type="GO" id="GO:0016887">
    <property type="term" value="F:ATP hydrolysis activity"/>
    <property type="evidence" value="ECO:0007669"/>
    <property type="project" value="InterPro"/>
</dbReference>